<dbReference type="InParanoid" id="A0A804L7M1"/>
<dbReference type="PANTHER" id="PTHR34660">
    <property type="entry name" value="MYB-LIKE PROTEIN X"/>
    <property type="match status" value="1"/>
</dbReference>
<dbReference type="EMBL" id="HG996475">
    <property type="protein sequence ID" value="CAG1864526.1"/>
    <property type="molecule type" value="Genomic_DNA"/>
</dbReference>
<dbReference type="Gramene" id="Ma11_t13940.1">
    <property type="protein sequence ID" value="Ma11_p13940.1"/>
    <property type="gene ID" value="Ma11_g13940"/>
</dbReference>
<reference evidence="2" key="1">
    <citation type="submission" date="2021-03" db="EMBL/GenBank/DDBJ databases">
        <authorList>
            <consortium name="Genoscope - CEA"/>
            <person name="William W."/>
        </authorList>
    </citation>
    <scope>NUCLEOTIDE SEQUENCE</scope>
    <source>
        <strain evidence="2">Doubled-haploid Pahang</strain>
    </source>
</reference>
<protein>
    <submittedName>
        <fullName evidence="2">(wild Malaysian banana) hypothetical protein</fullName>
    </submittedName>
</protein>
<dbReference type="Proteomes" id="UP000012960">
    <property type="component" value="Unplaced"/>
</dbReference>
<organism evidence="3 4">
    <name type="scientific">Musa acuminata subsp. malaccensis</name>
    <name type="common">Wild banana</name>
    <name type="synonym">Musa malaccensis</name>
    <dbReference type="NCBI Taxonomy" id="214687"/>
    <lineage>
        <taxon>Eukaryota</taxon>
        <taxon>Viridiplantae</taxon>
        <taxon>Streptophyta</taxon>
        <taxon>Embryophyta</taxon>
        <taxon>Tracheophyta</taxon>
        <taxon>Spermatophyta</taxon>
        <taxon>Magnoliopsida</taxon>
        <taxon>Liliopsida</taxon>
        <taxon>Zingiberales</taxon>
        <taxon>Musaceae</taxon>
        <taxon>Musa</taxon>
    </lineage>
</organism>
<gene>
    <name evidence="2" type="ORF">GSMUA_11020.1</name>
</gene>
<evidence type="ECO:0000313" key="2">
    <source>
        <dbReference type="EMBL" id="CAG1864526.1"/>
    </source>
</evidence>
<dbReference type="EnsemblPlants" id="Ma11_t13940.1">
    <property type="protein sequence ID" value="Ma11_p13940.1"/>
    <property type="gene ID" value="Ma11_g13940"/>
</dbReference>
<evidence type="ECO:0000313" key="3">
    <source>
        <dbReference type="EnsemblPlants" id="Ma11_p13940.1"/>
    </source>
</evidence>
<sequence>MVHSLTGTTELDIGTFWSAIGKCAVMSRCFPYPPPGYEKKAKNVARSDYVYLLAKEKHNEKEHKKENRDTEKREGKKEGTKTKEKTNTKKREIEEKGTRTRKRRIGTRVDAGHIMIGSRNRFNQTELSVTPVVSSKEALMDPVLKLQSLWKELQVLESFLLLCILCLGETMGWTADKLPSLIQSHTEASGSANAVKKERNTANLVPDFIYLGQIGNGGNEQPVDSRVSLQQRSDGPYITTAVEKENCK</sequence>
<feature type="compositionally biased region" description="Basic and acidic residues" evidence="1">
    <location>
        <begin position="55"/>
        <end position="98"/>
    </location>
</feature>
<keyword evidence="4" id="KW-1185">Reference proteome</keyword>
<accession>A0A804L7M1</accession>
<dbReference type="AlphaFoldDB" id="A0A804L7M1"/>
<dbReference type="PANTHER" id="PTHR34660:SF3">
    <property type="entry name" value="RRM DOMAIN-CONTAINING PROTEIN"/>
    <property type="match status" value="1"/>
</dbReference>
<evidence type="ECO:0000256" key="1">
    <source>
        <dbReference type="SAM" id="MobiDB-lite"/>
    </source>
</evidence>
<name>A0A804L7M1_MUSAM</name>
<evidence type="ECO:0000313" key="4">
    <source>
        <dbReference type="Proteomes" id="UP000012960"/>
    </source>
</evidence>
<feature type="region of interest" description="Disordered" evidence="1">
    <location>
        <begin position="55"/>
        <end position="102"/>
    </location>
</feature>
<proteinExistence type="predicted"/>
<reference evidence="3" key="2">
    <citation type="submission" date="2021-05" db="UniProtKB">
        <authorList>
            <consortium name="EnsemblPlants"/>
        </authorList>
    </citation>
    <scope>IDENTIFICATION</scope>
    <source>
        <strain evidence="3">subsp. malaccensis</strain>
    </source>
</reference>